<dbReference type="Proteomes" id="UP000199473">
    <property type="component" value="Unassembled WGS sequence"/>
</dbReference>
<dbReference type="Pfam" id="PF25853">
    <property type="entry name" value="DUF6311_C"/>
    <property type="match status" value="1"/>
</dbReference>
<feature type="transmembrane region" description="Helical" evidence="1">
    <location>
        <begin position="239"/>
        <end position="263"/>
    </location>
</feature>
<feature type="transmembrane region" description="Helical" evidence="1">
    <location>
        <begin position="149"/>
        <end position="166"/>
    </location>
</feature>
<sequence>MRPEARTRGIAALKSSPAAEGPETAAAYLAALAIGLVLAFTVFPLDFLFPTAGLPWRPAGDAAQHMVAQRYLLADAWRWPPTTVATLNTQEGGLNTVFADSIPLLALALKLLRGWLPEGFHGVGLFYGLAWVAQPVAAVWALRGAGETRILPPIGVALAAASMPAFIGRFGHAALCGHFLLLLGLGFYLRLVRRPTVGRWVGAGALQVAALLVHPYLAAMTLALLGAVPATRLLRGEAFIGPGLAVGVALGAVVGVMAGFGYLGAQGDGGYGMFAMNLLSPVWPAGSWLSGWPWSPQLDATGHGGWEGYNWLGFGLLGAFLLGVLAAPRAAWKLLRKHAGLAVVMAGLTALAVTHRVGFGAEIVLDLGPAPGPLEQFRASGRFFWPVGYALLVGAMVLLAKAGRAGPVLCLVAGLVQLADAAPLRRAITDWAGARPAWDIDAPALRDAFADARSLTLLPSWPCVDHATGGETFGLLLETLALASERALPASTMYVARWRTPPACRDRALAAAPLADGEVRVILPAALPTLLPLVPDGALRCGPVGQLVVCR</sequence>
<keyword evidence="1" id="KW-0812">Transmembrane</keyword>
<feature type="transmembrane region" description="Helical" evidence="1">
    <location>
        <begin position="339"/>
        <end position="359"/>
    </location>
</feature>
<keyword evidence="1" id="KW-0472">Membrane</keyword>
<evidence type="ECO:0000259" key="3">
    <source>
        <dbReference type="Pfam" id="PF25853"/>
    </source>
</evidence>
<name>A0A1I3ZLQ5_9PROT</name>
<feature type="domain" description="DUF6311" evidence="3">
    <location>
        <begin position="445"/>
        <end position="551"/>
    </location>
</feature>
<dbReference type="RefSeq" id="WP_092958758.1">
    <property type="nucleotide sequence ID" value="NZ_FOSQ01000002.1"/>
</dbReference>
<feature type="transmembrane region" description="Helical" evidence="1">
    <location>
        <begin position="172"/>
        <end position="192"/>
    </location>
</feature>
<feature type="domain" description="DUF6311" evidence="2">
    <location>
        <begin position="33"/>
        <end position="421"/>
    </location>
</feature>
<feature type="transmembrane region" description="Helical" evidence="1">
    <location>
        <begin position="379"/>
        <end position="399"/>
    </location>
</feature>
<dbReference type="InterPro" id="IPR058671">
    <property type="entry name" value="DUF6311_C"/>
</dbReference>
<gene>
    <name evidence="4" type="ORF">SAMN02745775_102572</name>
</gene>
<evidence type="ECO:0000256" key="1">
    <source>
        <dbReference type="SAM" id="Phobius"/>
    </source>
</evidence>
<dbReference type="AlphaFoldDB" id="A0A1I3ZLQ5"/>
<keyword evidence="1" id="KW-1133">Transmembrane helix</keyword>
<protein>
    <recommendedName>
        <fullName evidence="6">YfhO family protein</fullName>
    </recommendedName>
</protein>
<keyword evidence="5" id="KW-1185">Reference proteome</keyword>
<feature type="transmembrane region" description="Helical" evidence="1">
    <location>
        <begin position="270"/>
        <end position="289"/>
    </location>
</feature>
<evidence type="ECO:0000259" key="2">
    <source>
        <dbReference type="Pfam" id="PF19830"/>
    </source>
</evidence>
<dbReference type="OrthoDB" id="1814621at2"/>
<evidence type="ECO:0000313" key="4">
    <source>
        <dbReference type="EMBL" id="SFK44975.1"/>
    </source>
</evidence>
<evidence type="ECO:0008006" key="6">
    <source>
        <dbReference type="Google" id="ProtNLM"/>
    </source>
</evidence>
<organism evidence="4 5">
    <name type="scientific">Falsiroseomonas stagni DSM 19981</name>
    <dbReference type="NCBI Taxonomy" id="1123062"/>
    <lineage>
        <taxon>Bacteria</taxon>
        <taxon>Pseudomonadati</taxon>
        <taxon>Pseudomonadota</taxon>
        <taxon>Alphaproteobacteria</taxon>
        <taxon>Acetobacterales</taxon>
        <taxon>Roseomonadaceae</taxon>
        <taxon>Falsiroseomonas</taxon>
    </lineage>
</organism>
<accession>A0A1I3ZLQ5</accession>
<proteinExistence type="predicted"/>
<feature type="transmembrane region" description="Helical" evidence="1">
    <location>
        <begin position="309"/>
        <end position="327"/>
    </location>
</feature>
<reference evidence="4 5" key="1">
    <citation type="submission" date="2016-10" db="EMBL/GenBank/DDBJ databases">
        <authorList>
            <person name="de Groot N.N."/>
        </authorList>
    </citation>
    <scope>NUCLEOTIDE SEQUENCE [LARGE SCALE GENOMIC DNA]</scope>
    <source>
        <strain evidence="4 5">DSM 19981</strain>
    </source>
</reference>
<evidence type="ECO:0000313" key="5">
    <source>
        <dbReference type="Proteomes" id="UP000199473"/>
    </source>
</evidence>
<dbReference type="STRING" id="1123062.SAMN02745775_102572"/>
<dbReference type="Pfam" id="PF19830">
    <property type="entry name" value="DUF6311"/>
    <property type="match status" value="1"/>
</dbReference>
<dbReference type="EMBL" id="FOSQ01000002">
    <property type="protein sequence ID" value="SFK44975.1"/>
    <property type="molecule type" value="Genomic_DNA"/>
</dbReference>
<feature type="transmembrane region" description="Helical" evidence="1">
    <location>
        <begin position="25"/>
        <end position="45"/>
    </location>
</feature>
<dbReference type="InterPro" id="IPR046278">
    <property type="entry name" value="DUF6311"/>
</dbReference>
<feature type="transmembrane region" description="Helical" evidence="1">
    <location>
        <begin position="204"/>
        <end position="227"/>
    </location>
</feature>
<feature type="transmembrane region" description="Helical" evidence="1">
    <location>
        <begin position="119"/>
        <end position="142"/>
    </location>
</feature>